<feature type="transmembrane region" description="Helical" evidence="7">
    <location>
        <begin position="356"/>
        <end position="376"/>
    </location>
</feature>
<accession>A0A2N2F4B8</accession>
<evidence type="ECO:0000313" key="9">
    <source>
        <dbReference type="EMBL" id="PKN03017.1"/>
    </source>
</evidence>
<feature type="domain" description="Major facilitator superfamily (MFS) profile" evidence="8">
    <location>
        <begin position="19"/>
        <end position="408"/>
    </location>
</feature>
<keyword evidence="2" id="KW-0813">Transport</keyword>
<feature type="transmembrane region" description="Helical" evidence="7">
    <location>
        <begin position="264"/>
        <end position="286"/>
    </location>
</feature>
<protein>
    <recommendedName>
        <fullName evidence="8">Major facilitator superfamily (MFS) profile domain-containing protein</fullName>
    </recommendedName>
</protein>
<keyword evidence="5 7" id="KW-1133">Transmembrane helix</keyword>
<dbReference type="PANTHER" id="PTHR23517">
    <property type="entry name" value="RESISTANCE PROTEIN MDTM, PUTATIVE-RELATED-RELATED"/>
    <property type="match status" value="1"/>
</dbReference>
<dbReference type="AlphaFoldDB" id="A0A2N2F4B8"/>
<evidence type="ECO:0000256" key="7">
    <source>
        <dbReference type="SAM" id="Phobius"/>
    </source>
</evidence>
<dbReference type="SUPFAM" id="SSF103473">
    <property type="entry name" value="MFS general substrate transporter"/>
    <property type="match status" value="1"/>
</dbReference>
<keyword evidence="4 7" id="KW-0812">Transmembrane</keyword>
<feature type="transmembrane region" description="Helical" evidence="7">
    <location>
        <begin position="180"/>
        <end position="199"/>
    </location>
</feature>
<evidence type="ECO:0000256" key="2">
    <source>
        <dbReference type="ARBA" id="ARBA00022448"/>
    </source>
</evidence>
<feature type="transmembrane region" description="Helical" evidence="7">
    <location>
        <begin position="293"/>
        <end position="311"/>
    </location>
</feature>
<reference evidence="9 10" key="1">
    <citation type="journal article" date="2017" name="ISME J.">
        <title>Potential for microbial H2 and metal transformations associated with novel bacteria and archaea in deep terrestrial subsurface sediments.</title>
        <authorList>
            <person name="Hernsdorf A.W."/>
            <person name="Amano Y."/>
            <person name="Miyakawa K."/>
            <person name="Ise K."/>
            <person name="Suzuki Y."/>
            <person name="Anantharaman K."/>
            <person name="Probst A."/>
            <person name="Burstein D."/>
            <person name="Thomas B.C."/>
            <person name="Banfield J.F."/>
        </authorList>
    </citation>
    <scope>NUCLEOTIDE SEQUENCE [LARGE SCALE GENOMIC DNA]</scope>
    <source>
        <strain evidence="9">HGW-Dojkabacteria-1</strain>
    </source>
</reference>
<dbReference type="InterPro" id="IPR050171">
    <property type="entry name" value="MFS_Transporters"/>
</dbReference>
<evidence type="ECO:0000259" key="8">
    <source>
        <dbReference type="PROSITE" id="PS50850"/>
    </source>
</evidence>
<dbReference type="Proteomes" id="UP000233417">
    <property type="component" value="Unassembled WGS sequence"/>
</dbReference>
<evidence type="ECO:0000256" key="1">
    <source>
        <dbReference type="ARBA" id="ARBA00004651"/>
    </source>
</evidence>
<evidence type="ECO:0000313" key="10">
    <source>
        <dbReference type="Proteomes" id="UP000233417"/>
    </source>
</evidence>
<sequence length="419" mass="46605">MIEENILPKRTLYKKRFSSVFVFLLPLAIFRLSDSILSYIFPIVLEGHVNSNIAIGVIMALSSIVGLICDFVLPQIFPNKSWKFLLVVGILTSLLFPVATALGDIFGLISMFVIAVVIWGIYYEFILFTEQNFVVNEFKKEEYSKTWGILGIMIDITGLIAPIIGSFLLIYGVLAYSSTAILMNILALSFAIILITTSGHESKNKSKVKEYISFIKGLRYWGTLTKRIVPLLIMAFLLELVSASFWVFGGLFGRELIGIPGLDWGVLVVSIIPTLIGSIIISRLGIKRRKKRLSQISLLIGGLILVPLTIFEGEISPILLIIFFASFMLSFAWPLNDAVYSDLQKRLEEKGVHLMGLSNAGYSAAYIVCPILMGLISDFVGFYNAFSILGGILVISAILLILFTPRKLQMPHTQLNEIK</sequence>
<organism evidence="9 10">
    <name type="scientific">Candidatus Dojkabacteria bacterium HGW-Dojkabacteria-1</name>
    <dbReference type="NCBI Taxonomy" id="2013761"/>
    <lineage>
        <taxon>Bacteria</taxon>
        <taxon>Candidatus Dojkabacteria</taxon>
    </lineage>
</organism>
<dbReference type="InterPro" id="IPR011701">
    <property type="entry name" value="MFS"/>
</dbReference>
<dbReference type="InterPro" id="IPR036259">
    <property type="entry name" value="MFS_trans_sf"/>
</dbReference>
<proteinExistence type="predicted"/>
<keyword evidence="6 7" id="KW-0472">Membrane</keyword>
<feature type="transmembrane region" description="Helical" evidence="7">
    <location>
        <begin position="317"/>
        <end position="335"/>
    </location>
</feature>
<evidence type="ECO:0000256" key="3">
    <source>
        <dbReference type="ARBA" id="ARBA00022475"/>
    </source>
</evidence>
<evidence type="ECO:0000256" key="4">
    <source>
        <dbReference type="ARBA" id="ARBA00022692"/>
    </source>
</evidence>
<comment type="caution">
    <text evidence="9">The sequence shown here is derived from an EMBL/GenBank/DDBJ whole genome shotgun (WGS) entry which is preliminary data.</text>
</comment>
<dbReference type="PROSITE" id="PS50850">
    <property type="entry name" value="MFS"/>
    <property type="match status" value="1"/>
</dbReference>
<keyword evidence="3" id="KW-1003">Cell membrane</keyword>
<dbReference type="Pfam" id="PF07690">
    <property type="entry name" value="MFS_1"/>
    <property type="match status" value="1"/>
</dbReference>
<dbReference type="EMBL" id="PHAO01000001">
    <property type="protein sequence ID" value="PKN03017.1"/>
    <property type="molecule type" value="Genomic_DNA"/>
</dbReference>
<feature type="transmembrane region" description="Helical" evidence="7">
    <location>
        <begin position="382"/>
        <end position="403"/>
    </location>
</feature>
<feature type="transmembrane region" description="Helical" evidence="7">
    <location>
        <begin position="228"/>
        <end position="252"/>
    </location>
</feature>
<dbReference type="GO" id="GO:0005886">
    <property type="term" value="C:plasma membrane"/>
    <property type="evidence" value="ECO:0007669"/>
    <property type="project" value="UniProtKB-SubCell"/>
</dbReference>
<dbReference type="InterPro" id="IPR020846">
    <property type="entry name" value="MFS_dom"/>
</dbReference>
<feature type="transmembrane region" description="Helical" evidence="7">
    <location>
        <begin position="20"/>
        <end position="41"/>
    </location>
</feature>
<dbReference type="GO" id="GO:0022857">
    <property type="term" value="F:transmembrane transporter activity"/>
    <property type="evidence" value="ECO:0007669"/>
    <property type="project" value="InterPro"/>
</dbReference>
<dbReference type="Gene3D" id="1.20.1250.20">
    <property type="entry name" value="MFS general substrate transporter like domains"/>
    <property type="match status" value="2"/>
</dbReference>
<feature type="transmembrane region" description="Helical" evidence="7">
    <location>
        <begin position="84"/>
        <end position="102"/>
    </location>
</feature>
<evidence type="ECO:0000256" key="6">
    <source>
        <dbReference type="ARBA" id="ARBA00023136"/>
    </source>
</evidence>
<feature type="transmembrane region" description="Helical" evidence="7">
    <location>
        <begin position="108"/>
        <end position="128"/>
    </location>
</feature>
<feature type="transmembrane region" description="Helical" evidence="7">
    <location>
        <begin position="149"/>
        <end position="174"/>
    </location>
</feature>
<comment type="subcellular location">
    <subcellularLocation>
        <location evidence="1">Cell membrane</location>
        <topology evidence="1">Multi-pass membrane protein</topology>
    </subcellularLocation>
</comment>
<gene>
    <name evidence="9" type="ORF">CVU76_03255</name>
</gene>
<name>A0A2N2F4B8_9BACT</name>
<evidence type="ECO:0000256" key="5">
    <source>
        <dbReference type="ARBA" id="ARBA00022989"/>
    </source>
</evidence>
<feature type="transmembrane region" description="Helical" evidence="7">
    <location>
        <begin position="53"/>
        <end position="72"/>
    </location>
</feature>